<gene>
    <name evidence="1" type="ORF">Glove_79g87</name>
</gene>
<dbReference type="Proteomes" id="UP000266861">
    <property type="component" value="Unassembled WGS sequence"/>
</dbReference>
<dbReference type="EMBL" id="PQFF01000075">
    <property type="protein sequence ID" value="RHZ84579.1"/>
    <property type="molecule type" value="Genomic_DNA"/>
</dbReference>
<proteinExistence type="predicted"/>
<evidence type="ECO:0000313" key="1">
    <source>
        <dbReference type="EMBL" id="RHZ84579.1"/>
    </source>
</evidence>
<evidence type="ECO:0000313" key="2">
    <source>
        <dbReference type="Proteomes" id="UP000266861"/>
    </source>
</evidence>
<dbReference type="OrthoDB" id="2308308at2759"/>
<dbReference type="AlphaFoldDB" id="A0A397J8C0"/>
<protein>
    <submittedName>
        <fullName evidence="1">Uncharacterized protein</fullName>
    </submittedName>
</protein>
<reference evidence="1 2" key="1">
    <citation type="submission" date="2018-08" db="EMBL/GenBank/DDBJ databases">
        <title>Genome and evolution of the arbuscular mycorrhizal fungus Diversispora epigaea (formerly Glomus versiforme) and its bacterial endosymbionts.</title>
        <authorList>
            <person name="Sun X."/>
            <person name="Fei Z."/>
            <person name="Harrison M."/>
        </authorList>
    </citation>
    <scope>NUCLEOTIDE SEQUENCE [LARGE SCALE GENOMIC DNA]</scope>
    <source>
        <strain evidence="1 2">IT104</strain>
    </source>
</reference>
<organism evidence="1 2">
    <name type="scientific">Diversispora epigaea</name>
    <dbReference type="NCBI Taxonomy" id="1348612"/>
    <lineage>
        <taxon>Eukaryota</taxon>
        <taxon>Fungi</taxon>
        <taxon>Fungi incertae sedis</taxon>
        <taxon>Mucoromycota</taxon>
        <taxon>Glomeromycotina</taxon>
        <taxon>Glomeromycetes</taxon>
        <taxon>Diversisporales</taxon>
        <taxon>Diversisporaceae</taxon>
        <taxon>Diversispora</taxon>
    </lineage>
</organism>
<sequence>MKFAFNRNGIPLQYFTGSLGWTFNVGDNASTTIRGFQDGGNLQNCPNDGLTLCTWAGVTNLAADYYVIHELELGNEDGLAPFYNPIEFQAIIGLLTL</sequence>
<keyword evidence="2" id="KW-1185">Reference proteome</keyword>
<comment type="caution">
    <text evidence="1">The sequence shown here is derived from an EMBL/GenBank/DDBJ whole genome shotgun (WGS) entry which is preliminary data.</text>
</comment>
<name>A0A397J8C0_9GLOM</name>
<accession>A0A397J8C0</accession>